<evidence type="ECO:0000313" key="4">
    <source>
        <dbReference type="Proteomes" id="UP000197138"/>
    </source>
</evidence>
<accession>A0A218X8W6</accession>
<protein>
    <submittedName>
        <fullName evidence="3">Uncharacterized protein</fullName>
    </submittedName>
</protein>
<feature type="compositionally biased region" description="Basic and acidic residues" evidence="1">
    <location>
        <begin position="124"/>
        <end position="139"/>
    </location>
</feature>
<evidence type="ECO:0000256" key="1">
    <source>
        <dbReference type="SAM" id="MobiDB-lite"/>
    </source>
</evidence>
<gene>
    <name evidence="3" type="ORF">CDL15_Pgr007402</name>
</gene>
<evidence type="ECO:0000313" key="3">
    <source>
        <dbReference type="EMBL" id="OWM81364.1"/>
    </source>
</evidence>
<sequence>MNFLSSVFLFIFLSLCELSFLAQLLFTLLLRPGGGEVDGGNANVDLVGNLRVGAEWVCRRDDHAEGEEGEIDDGNVEGERDEDEDCVAGGEGEASPKAKSKGVSKAEGLGEGKALVDVVGGVDDESRGDGDGGAEKGEGVVDDGEGLMIGRRREKNLRTEAVKGFGSRAKAIDGLTVGGR</sequence>
<feature type="chain" id="PRO_5013347296" evidence="2">
    <location>
        <begin position="19"/>
        <end position="180"/>
    </location>
</feature>
<dbReference type="AlphaFoldDB" id="A0A218X8W6"/>
<feature type="compositionally biased region" description="Acidic residues" evidence="1">
    <location>
        <begin position="64"/>
        <end position="86"/>
    </location>
</feature>
<feature type="signal peptide" evidence="2">
    <location>
        <begin position="1"/>
        <end position="18"/>
    </location>
</feature>
<name>A0A218X8W6_PUNGR</name>
<dbReference type="EMBL" id="MTKT01002214">
    <property type="protein sequence ID" value="OWM81364.1"/>
    <property type="molecule type" value="Genomic_DNA"/>
</dbReference>
<comment type="caution">
    <text evidence="3">The sequence shown here is derived from an EMBL/GenBank/DDBJ whole genome shotgun (WGS) entry which is preliminary data.</text>
</comment>
<proteinExistence type="predicted"/>
<feature type="region of interest" description="Disordered" evidence="1">
    <location>
        <begin position="63"/>
        <end position="152"/>
    </location>
</feature>
<reference evidence="4" key="1">
    <citation type="journal article" date="2017" name="Plant J.">
        <title>The pomegranate (Punica granatum L.) genome and the genomics of punicalagin biosynthesis.</title>
        <authorList>
            <person name="Qin G."/>
            <person name="Xu C."/>
            <person name="Ming R."/>
            <person name="Tang H."/>
            <person name="Guyot R."/>
            <person name="Kramer E.M."/>
            <person name="Hu Y."/>
            <person name="Yi X."/>
            <person name="Qi Y."/>
            <person name="Xu X."/>
            <person name="Gao Z."/>
            <person name="Pan H."/>
            <person name="Jian J."/>
            <person name="Tian Y."/>
            <person name="Yue Z."/>
            <person name="Xu Y."/>
        </authorList>
    </citation>
    <scope>NUCLEOTIDE SEQUENCE [LARGE SCALE GENOMIC DNA]</scope>
    <source>
        <strain evidence="4">cv. Dabenzi</strain>
    </source>
</reference>
<organism evidence="3 4">
    <name type="scientific">Punica granatum</name>
    <name type="common">Pomegranate</name>
    <dbReference type="NCBI Taxonomy" id="22663"/>
    <lineage>
        <taxon>Eukaryota</taxon>
        <taxon>Viridiplantae</taxon>
        <taxon>Streptophyta</taxon>
        <taxon>Embryophyta</taxon>
        <taxon>Tracheophyta</taxon>
        <taxon>Spermatophyta</taxon>
        <taxon>Magnoliopsida</taxon>
        <taxon>eudicotyledons</taxon>
        <taxon>Gunneridae</taxon>
        <taxon>Pentapetalae</taxon>
        <taxon>rosids</taxon>
        <taxon>malvids</taxon>
        <taxon>Myrtales</taxon>
        <taxon>Lythraceae</taxon>
        <taxon>Punica</taxon>
    </lineage>
</organism>
<evidence type="ECO:0000256" key="2">
    <source>
        <dbReference type="SAM" id="SignalP"/>
    </source>
</evidence>
<dbReference type="Proteomes" id="UP000197138">
    <property type="component" value="Unassembled WGS sequence"/>
</dbReference>
<keyword evidence="2" id="KW-0732">Signal</keyword>